<dbReference type="PANTHER" id="PTHR43765:SF2">
    <property type="entry name" value="2-DEHYDROPANTOATE 2-REDUCTASE"/>
    <property type="match status" value="1"/>
</dbReference>
<dbReference type="Gene3D" id="3.40.50.720">
    <property type="entry name" value="NAD(P)-binding Rossmann-like Domain"/>
    <property type="match status" value="1"/>
</dbReference>
<dbReference type="AlphaFoldDB" id="A0A0U2ZLA5"/>
<dbReference type="InterPro" id="IPR008927">
    <property type="entry name" value="6-PGluconate_DH-like_C_sf"/>
</dbReference>
<evidence type="ECO:0000313" key="6">
    <source>
        <dbReference type="EMBL" id="ALS76801.1"/>
    </source>
</evidence>
<dbReference type="STRING" id="200991.AUC31_16950"/>
<dbReference type="OrthoDB" id="9800163at2"/>
<evidence type="ECO:0000256" key="2">
    <source>
        <dbReference type="ARBA" id="ARBA00022857"/>
    </source>
</evidence>
<dbReference type="Gene3D" id="1.10.1040.10">
    <property type="entry name" value="N-(1-d-carboxylethyl)-l-norvaline Dehydrogenase, domain 2"/>
    <property type="match status" value="1"/>
</dbReference>
<dbReference type="GO" id="GO:0005737">
    <property type="term" value="C:cytoplasm"/>
    <property type="evidence" value="ECO:0007669"/>
    <property type="project" value="TreeGrafter"/>
</dbReference>
<evidence type="ECO:0000259" key="4">
    <source>
        <dbReference type="Pfam" id="PF02558"/>
    </source>
</evidence>
<sequence>MKFAIIGGNAQALLLAHLLKKEGDVQLIITNEEQAAELNAHGLVYGTEQQQIAVYNDFEQVDPDAYIFITVHSDELPPILRLLKIRRPSNPLVFVQQGMLYIEKARLLAHRQIAAATLDCDAVKINAHEINYSKKPQLSLGLIKGEPAQFEALTNVGHMAVQWTEDIESRLFEQLLRDSLINPLTALMKIEKGRLITDPNAYELFRNLYNELYLAFPEIESLQPIERVAAYCASRPEEISSMLADRMAGDPMDVDGLMLYILQVSKLDLPLFKAFYHLLKTVEEN</sequence>
<evidence type="ECO:0000256" key="3">
    <source>
        <dbReference type="ARBA" id="ARBA00023002"/>
    </source>
</evidence>
<dbReference type="EMBL" id="CP013659">
    <property type="protein sequence ID" value="ALS76801.1"/>
    <property type="molecule type" value="Genomic_DNA"/>
</dbReference>
<dbReference type="SUPFAM" id="SSF48179">
    <property type="entry name" value="6-phosphogluconate dehydrogenase C-terminal domain-like"/>
    <property type="match status" value="1"/>
</dbReference>
<organism evidence="6 7">
    <name type="scientific">Planococcus rifietoensis</name>
    <dbReference type="NCBI Taxonomy" id="200991"/>
    <lineage>
        <taxon>Bacteria</taxon>
        <taxon>Bacillati</taxon>
        <taxon>Bacillota</taxon>
        <taxon>Bacilli</taxon>
        <taxon>Bacillales</taxon>
        <taxon>Caryophanaceae</taxon>
        <taxon>Planococcus</taxon>
    </lineage>
</organism>
<dbReference type="GO" id="GO:0050661">
    <property type="term" value="F:NADP binding"/>
    <property type="evidence" value="ECO:0007669"/>
    <property type="project" value="TreeGrafter"/>
</dbReference>
<protein>
    <submittedName>
        <fullName evidence="6">2-dehydropantoate 2-reductase</fullName>
    </submittedName>
</protein>
<evidence type="ECO:0000259" key="5">
    <source>
        <dbReference type="Pfam" id="PF08546"/>
    </source>
</evidence>
<dbReference type="Proteomes" id="UP000067683">
    <property type="component" value="Chromosome"/>
</dbReference>
<name>A0A0U2ZLA5_9BACL</name>
<dbReference type="InterPro" id="IPR050838">
    <property type="entry name" value="Ketopantoate_reductase"/>
</dbReference>
<dbReference type="InterPro" id="IPR013332">
    <property type="entry name" value="KPR_N"/>
</dbReference>
<keyword evidence="3" id="KW-0560">Oxidoreductase</keyword>
<keyword evidence="7" id="KW-1185">Reference proteome</keyword>
<evidence type="ECO:0000256" key="1">
    <source>
        <dbReference type="ARBA" id="ARBA00007870"/>
    </source>
</evidence>
<dbReference type="Pfam" id="PF02558">
    <property type="entry name" value="ApbA"/>
    <property type="match status" value="1"/>
</dbReference>
<dbReference type="Pfam" id="PF08546">
    <property type="entry name" value="ApbA_C"/>
    <property type="match status" value="1"/>
</dbReference>
<feature type="domain" description="Ketopantoate reductase C-terminal" evidence="5">
    <location>
        <begin position="166"/>
        <end position="283"/>
    </location>
</feature>
<dbReference type="InterPro" id="IPR013328">
    <property type="entry name" value="6PGD_dom2"/>
</dbReference>
<evidence type="ECO:0000313" key="7">
    <source>
        <dbReference type="Proteomes" id="UP000067683"/>
    </source>
</evidence>
<dbReference type="PANTHER" id="PTHR43765">
    <property type="entry name" value="2-DEHYDROPANTOATE 2-REDUCTASE-RELATED"/>
    <property type="match status" value="1"/>
</dbReference>
<dbReference type="GO" id="GO:0008677">
    <property type="term" value="F:2-dehydropantoate 2-reductase activity"/>
    <property type="evidence" value="ECO:0007669"/>
    <property type="project" value="TreeGrafter"/>
</dbReference>
<accession>A0A0U2ZLA5</accession>
<gene>
    <name evidence="6" type="ORF">AUC31_16950</name>
</gene>
<dbReference type="RefSeq" id="WP_058383502.1">
    <property type="nucleotide sequence ID" value="NZ_CP013659.2"/>
</dbReference>
<dbReference type="SUPFAM" id="SSF51735">
    <property type="entry name" value="NAD(P)-binding Rossmann-fold domains"/>
    <property type="match status" value="1"/>
</dbReference>
<dbReference type="KEGG" id="prt:AUC31_16950"/>
<dbReference type="InterPro" id="IPR036291">
    <property type="entry name" value="NAD(P)-bd_dom_sf"/>
</dbReference>
<comment type="similarity">
    <text evidence="1">Belongs to the ketopantoate reductase family.</text>
</comment>
<proteinExistence type="inferred from homology"/>
<reference evidence="6" key="1">
    <citation type="submission" date="2016-01" db="EMBL/GenBank/DDBJ databases">
        <title>Complete genome of Planococcus rifietoensis type strain M8.</title>
        <authorList>
            <person name="See-Too W.S."/>
        </authorList>
    </citation>
    <scope>NUCLEOTIDE SEQUENCE [LARGE SCALE GENOMIC DNA]</scope>
    <source>
        <strain evidence="6">M8</strain>
    </source>
</reference>
<feature type="domain" description="Ketopantoate reductase N-terminal" evidence="4">
    <location>
        <begin position="4"/>
        <end position="143"/>
    </location>
</feature>
<dbReference type="InterPro" id="IPR013752">
    <property type="entry name" value="KPA_reductase"/>
</dbReference>
<keyword evidence="2" id="KW-0521">NADP</keyword>